<dbReference type="PANTHER" id="PTHR46230">
    <property type="match status" value="1"/>
</dbReference>
<comment type="similarity">
    <text evidence="1">Belongs to the BolA/IbaG family.</text>
</comment>
<protein>
    <submittedName>
        <fullName evidence="2">BolA protein family transcriptional regulator</fullName>
    </submittedName>
</protein>
<reference evidence="2 3" key="1">
    <citation type="submission" date="2019-03" db="EMBL/GenBank/DDBJ databases">
        <title>Genomic Encyclopedia of Type Strains, Phase IV (KMG-IV): sequencing the most valuable type-strain genomes for metagenomic binning, comparative biology and taxonomic classification.</title>
        <authorList>
            <person name="Goeker M."/>
        </authorList>
    </citation>
    <scope>NUCLEOTIDE SEQUENCE [LARGE SCALE GENOMIC DNA]</scope>
    <source>
        <strain evidence="2 3">DSM 13605</strain>
    </source>
</reference>
<accession>A0A4R3N5Z8</accession>
<name>A0A4R3N5Z8_9GAMM</name>
<sequence>MSTGWSEADIPRLNPARVERIRALLTEALAPLVLEVHDDSHRHAGHAGARGGQGHFRVEIVSAAFAGKPPLARHRLVYAALGTMMQTDIHALAIHARAPDEAR</sequence>
<comment type="caution">
    <text evidence="2">The sequence shown here is derived from an EMBL/GenBank/DDBJ whole genome shotgun (WGS) entry which is preliminary data.</text>
</comment>
<dbReference type="AlphaFoldDB" id="A0A4R3N5Z8"/>
<dbReference type="Pfam" id="PF01722">
    <property type="entry name" value="BolA"/>
    <property type="match status" value="1"/>
</dbReference>
<evidence type="ECO:0000256" key="1">
    <source>
        <dbReference type="RuleBase" id="RU003860"/>
    </source>
</evidence>
<organism evidence="2 3">
    <name type="scientific">Thermomonas haemolytica</name>
    <dbReference type="NCBI Taxonomy" id="141949"/>
    <lineage>
        <taxon>Bacteria</taxon>
        <taxon>Pseudomonadati</taxon>
        <taxon>Pseudomonadota</taxon>
        <taxon>Gammaproteobacteria</taxon>
        <taxon>Lysobacterales</taxon>
        <taxon>Lysobacteraceae</taxon>
        <taxon>Thermomonas</taxon>
    </lineage>
</organism>
<dbReference type="PIRSF" id="PIRSF003113">
    <property type="entry name" value="BolA"/>
    <property type="match status" value="1"/>
</dbReference>
<dbReference type="SUPFAM" id="SSF82657">
    <property type="entry name" value="BolA-like"/>
    <property type="match status" value="1"/>
</dbReference>
<dbReference type="InterPro" id="IPR036065">
    <property type="entry name" value="BolA-like_sf"/>
</dbReference>
<evidence type="ECO:0000313" key="2">
    <source>
        <dbReference type="EMBL" id="TCT24495.1"/>
    </source>
</evidence>
<dbReference type="EMBL" id="SMAP01000004">
    <property type="protein sequence ID" value="TCT24495.1"/>
    <property type="molecule type" value="Genomic_DNA"/>
</dbReference>
<gene>
    <name evidence="2" type="ORF">EDC34_104184</name>
</gene>
<dbReference type="InterPro" id="IPR002634">
    <property type="entry name" value="BolA"/>
</dbReference>
<proteinExistence type="inferred from homology"/>
<dbReference type="GO" id="GO:0016226">
    <property type="term" value="P:iron-sulfur cluster assembly"/>
    <property type="evidence" value="ECO:0007669"/>
    <property type="project" value="TreeGrafter"/>
</dbReference>
<evidence type="ECO:0000313" key="3">
    <source>
        <dbReference type="Proteomes" id="UP000295414"/>
    </source>
</evidence>
<dbReference type="PANTHER" id="PTHR46230:SF7">
    <property type="entry name" value="BOLA-LIKE PROTEIN 1"/>
    <property type="match status" value="1"/>
</dbReference>
<dbReference type="Proteomes" id="UP000295414">
    <property type="component" value="Unassembled WGS sequence"/>
</dbReference>
<dbReference type="Gene3D" id="3.30.300.90">
    <property type="entry name" value="BolA-like"/>
    <property type="match status" value="1"/>
</dbReference>
<keyword evidence="3" id="KW-1185">Reference proteome</keyword>